<comment type="caution">
    <text evidence="1">The sequence shown here is derived from an EMBL/GenBank/DDBJ whole genome shotgun (WGS) entry which is preliminary data.</text>
</comment>
<gene>
    <name evidence="1" type="ORF">R1flu_003792</name>
</gene>
<accession>A0ABD1YD10</accession>
<dbReference type="Gene3D" id="1.20.58.760">
    <property type="entry name" value="Peptidase M41"/>
    <property type="match status" value="1"/>
</dbReference>
<dbReference type="EMBL" id="JBHFFA010000006">
    <property type="protein sequence ID" value="KAL2623587.1"/>
    <property type="molecule type" value="Genomic_DNA"/>
</dbReference>
<keyword evidence="2" id="KW-1185">Reference proteome</keyword>
<dbReference type="PANTHER" id="PTHR33471">
    <property type="entry name" value="ATP-DEPENDENT ZINC METALLOPROTEASE-RELATED"/>
    <property type="match status" value="1"/>
</dbReference>
<dbReference type="Proteomes" id="UP001605036">
    <property type="component" value="Unassembled WGS sequence"/>
</dbReference>
<name>A0ABD1YD10_9MARC</name>
<evidence type="ECO:0000313" key="1">
    <source>
        <dbReference type="EMBL" id="KAL2623587.1"/>
    </source>
</evidence>
<protein>
    <recommendedName>
        <fullName evidence="3">Stress regulated protein</fullName>
    </recommendedName>
</protein>
<dbReference type="InterPro" id="IPR037219">
    <property type="entry name" value="Peptidase_M41-like"/>
</dbReference>
<dbReference type="AlphaFoldDB" id="A0ABD1YD10"/>
<dbReference type="PANTHER" id="PTHR33471:SF1">
    <property type="entry name" value="OS01G0382700 PROTEIN"/>
    <property type="match status" value="1"/>
</dbReference>
<sequence>MAQGSMSYTSCNAWSIPLPLLGTERFIGRRFAGGAKELRCTNGGNSRTDRWRHDGVVRASMEDFLKVEGTKKIDVSPRVWLSLVDAELQRGNEKQALELAKQLPAFGAAQRVPQRTYTLEELRLNKIEPEKFLSPVDTTLGSVRGNLQVAAVLLGVSAWKILDLSQYQLLGAVVLFIFLGTLDQIVNGGGVEALLLDTVGRLVSQKYKERVAKHEAGHFLVAYLMGFMPKSYTLSSLDAFQRFGALNVQAGTTFIDFEFQEEVESGKVSSGTLDKVSCIALAGVATEYLLYGVAEGGLADINQLDGLMKVLGFTQRKADSQVRWAVLNTVSILRRHLNLHSKLADYMAAGKSVLECVGLIEEELVNSTNI</sequence>
<organism evidence="1 2">
    <name type="scientific">Riccia fluitans</name>
    <dbReference type="NCBI Taxonomy" id="41844"/>
    <lineage>
        <taxon>Eukaryota</taxon>
        <taxon>Viridiplantae</taxon>
        <taxon>Streptophyta</taxon>
        <taxon>Embryophyta</taxon>
        <taxon>Marchantiophyta</taxon>
        <taxon>Marchantiopsida</taxon>
        <taxon>Marchantiidae</taxon>
        <taxon>Marchantiales</taxon>
        <taxon>Ricciaceae</taxon>
        <taxon>Riccia</taxon>
    </lineage>
</organism>
<proteinExistence type="predicted"/>
<reference evidence="1 2" key="1">
    <citation type="submission" date="2024-09" db="EMBL/GenBank/DDBJ databases">
        <title>Chromosome-scale assembly of Riccia fluitans.</title>
        <authorList>
            <person name="Paukszto L."/>
            <person name="Sawicki J."/>
            <person name="Karawczyk K."/>
            <person name="Piernik-Szablinska J."/>
            <person name="Szczecinska M."/>
            <person name="Mazdziarz M."/>
        </authorList>
    </citation>
    <scope>NUCLEOTIDE SEQUENCE [LARGE SCALE GENOMIC DNA]</scope>
    <source>
        <strain evidence="1">Rf_01</strain>
        <tissue evidence="1">Aerial parts of the thallus</tissue>
    </source>
</reference>
<evidence type="ECO:0000313" key="2">
    <source>
        <dbReference type="Proteomes" id="UP001605036"/>
    </source>
</evidence>
<dbReference type="SUPFAM" id="SSF140990">
    <property type="entry name" value="FtsH protease domain-like"/>
    <property type="match status" value="1"/>
</dbReference>
<evidence type="ECO:0008006" key="3">
    <source>
        <dbReference type="Google" id="ProtNLM"/>
    </source>
</evidence>
<dbReference type="FunFam" id="1.20.58.760:FF:000009">
    <property type="entry name" value="Translation initiation factor 3 subunit I"/>
    <property type="match status" value="1"/>
</dbReference>